<accession>A0A5B9E0U1</accession>
<dbReference type="EMBL" id="CP042807">
    <property type="protein sequence ID" value="QEE24555.1"/>
    <property type="molecule type" value="Genomic_DNA"/>
</dbReference>
<evidence type="ECO:0000313" key="1">
    <source>
        <dbReference type="EMBL" id="QEE24555.1"/>
    </source>
</evidence>
<name>A0A5B9E0U1_9GAMM</name>
<gene>
    <name evidence="1" type="ORF">CS053_08595</name>
</gene>
<dbReference type="AlphaFoldDB" id="A0A5B9E0U1"/>
<protein>
    <submittedName>
        <fullName evidence="1">Uncharacterized protein</fullName>
    </submittedName>
</protein>
<dbReference type="KEGG" id="rgl:CS053_08595"/>
<proteinExistence type="predicted"/>
<dbReference type="Proteomes" id="UP000321807">
    <property type="component" value="Chromosome"/>
</dbReference>
<reference evidence="1 2" key="1">
    <citation type="submission" date="2019-08" db="EMBL/GenBank/DDBJ databases">
        <title>Complete genome sequence of Rhodanobacter glycinis strain T01E-68 isolated from tomato root.</title>
        <authorList>
            <person name="Weon H.-Y."/>
            <person name="Lee S.A."/>
        </authorList>
    </citation>
    <scope>NUCLEOTIDE SEQUENCE [LARGE SCALE GENOMIC DNA]</scope>
    <source>
        <strain evidence="1 2">T01E-68</strain>
    </source>
</reference>
<evidence type="ECO:0000313" key="2">
    <source>
        <dbReference type="Proteomes" id="UP000321807"/>
    </source>
</evidence>
<dbReference type="RefSeq" id="WP_147627147.1">
    <property type="nucleotide sequence ID" value="NZ_CP042807.1"/>
</dbReference>
<sequence length="112" mass="12604">MKVAGKKENFRVVIEPRSLGDFGSVRMSDSMLYGSGDAERKRRERDIEDRCDEIAAEVKRHVNNVRSVCVEFDQEMVCEHCGSTWTEDNPEYNGGCCDKDEAANAAAREQPA</sequence>
<organism evidence="1 2">
    <name type="scientific">Rhodanobacter glycinis</name>
    <dbReference type="NCBI Taxonomy" id="582702"/>
    <lineage>
        <taxon>Bacteria</taxon>
        <taxon>Pseudomonadati</taxon>
        <taxon>Pseudomonadota</taxon>
        <taxon>Gammaproteobacteria</taxon>
        <taxon>Lysobacterales</taxon>
        <taxon>Rhodanobacteraceae</taxon>
        <taxon>Rhodanobacter</taxon>
    </lineage>
</organism>